<comment type="caution">
    <text evidence="1">The sequence shown here is derived from an EMBL/GenBank/DDBJ whole genome shotgun (WGS) entry which is preliminary data.</text>
</comment>
<dbReference type="AlphaFoldDB" id="A0AAV8WP45"/>
<protein>
    <submittedName>
        <fullName evidence="1">Uncharacterized protein</fullName>
    </submittedName>
</protein>
<organism evidence="1 2">
    <name type="scientific">Rhamnusium bicolor</name>
    <dbReference type="NCBI Taxonomy" id="1586634"/>
    <lineage>
        <taxon>Eukaryota</taxon>
        <taxon>Metazoa</taxon>
        <taxon>Ecdysozoa</taxon>
        <taxon>Arthropoda</taxon>
        <taxon>Hexapoda</taxon>
        <taxon>Insecta</taxon>
        <taxon>Pterygota</taxon>
        <taxon>Neoptera</taxon>
        <taxon>Endopterygota</taxon>
        <taxon>Coleoptera</taxon>
        <taxon>Polyphaga</taxon>
        <taxon>Cucujiformia</taxon>
        <taxon>Chrysomeloidea</taxon>
        <taxon>Cerambycidae</taxon>
        <taxon>Lepturinae</taxon>
        <taxon>Rhagiini</taxon>
        <taxon>Rhamnusium</taxon>
    </lineage>
</organism>
<sequence>MCILFNYKEERQKMLEEIASNRSERQNKRRQQRKLQTEQFLKSMQMLQANAPDSEPFEDYSIFLYRQTAPKFEDRVKDLEKQFTYVPVSCVVFLHLTKLFVALPY</sequence>
<keyword evidence="2" id="KW-1185">Reference proteome</keyword>
<evidence type="ECO:0000313" key="1">
    <source>
        <dbReference type="EMBL" id="KAJ8927920.1"/>
    </source>
</evidence>
<accession>A0AAV8WP45</accession>
<dbReference type="Proteomes" id="UP001162156">
    <property type="component" value="Unassembled WGS sequence"/>
</dbReference>
<dbReference type="EMBL" id="JANEYF010005505">
    <property type="protein sequence ID" value="KAJ8927920.1"/>
    <property type="molecule type" value="Genomic_DNA"/>
</dbReference>
<gene>
    <name evidence="1" type="ORF">NQ314_019550</name>
</gene>
<reference evidence="1" key="1">
    <citation type="journal article" date="2023" name="Insect Mol. Biol.">
        <title>Genome sequencing provides insights into the evolution of gene families encoding plant cell wall-degrading enzymes in longhorned beetles.</title>
        <authorList>
            <person name="Shin N.R."/>
            <person name="Okamura Y."/>
            <person name="Kirsch R."/>
            <person name="Pauchet Y."/>
        </authorList>
    </citation>
    <scope>NUCLEOTIDE SEQUENCE</scope>
    <source>
        <strain evidence="1">RBIC_L_NR</strain>
    </source>
</reference>
<proteinExistence type="predicted"/>
<name>A0AAV8WP45_9CUCU</name>
<evidence type="ECO:0000313" key="2">
    <source>
        <dbReference type="Proteomes" id="UP001162156"/>
    </source>
</evidence>